<accession>A0A1F6C8N4</accession>
<evidence type="ECO:0000313" key="1">
    <source>
        <dbReference type="EMBL" id="OGG45505.1"/>
    </source>
</evidence>
<name>A0A1F6C8N4_HANXR</name>
<gene>
    <name evidence="1" type="ORF">A3F84_19100</name>
</gene>
<dbReference type="EMBL" id="MFKF01000373">
    <property type="protein sequence ID" value="OGG45505.1"/>
    <property type="molecule type" value="Genomic_DNA"/>
</dbReference>
<reference evidence="1 2" key="1">
    <citation type="journal article" date="2016" name="Nat. Commun.">
        <title>Thousands of microbial genomes shed light on interconnected biogeochemical processes in an aquifer system.</title>
        <authorList>
            <person name="Anantharaman K."/>
            <person name="Brown C.T."/>
            <person name="Hug L.A."/>
            <person name="Sharon I."/>
            <person name="Castelle C.J."/>
            <person name="Probst A.J."/>
            <person name="Thomas B.C."/>
            <person name="Singh A."/>
            <person name="Wilkins M.J."/>
            <person name="Karaoz U."/>
            <person name="Brodie E.L."/>
            <person name="Williams K.H."/>
            <person name="Hubbard S.S."/>
            <person name="Banfield J.F."/>
        </authorList>
    </citation>
    <scope>NUCLEOTIDE SEQUENCE [LARGE SCALE GENOMIC DNA]</scope>
    <source>
        <strain evidence="2">RIFCSPLOWO2_12_FULL_64_10</strain>
    </source>
</reference>
<dbReference type="Proteomes" id="UP000178606">
    <property type="component" value="Unassembled WGS sequence"/>
</dbReference>
<protein>
    <submittedName>
        <fullName evidence="1">Uncharacterized protein</fullName>
    </submittedName>
</protein>
<proteinExistence type="predicted"/>
<organism evidence="1 2">
    <name type="scientific">Handelsmanbacteria sp. (strain RIFCSPLOWO2_12_FULL_64_10)</name>
    <dbReference type="NCBI Taxonomy" id="1817868"/>
    <lineage>
        <taxon>Bacteria</taxon>
        <taxon>Candidatus Handelsmaniibacteriota</taxon>
    </lineage>
</organism>
<sequence length="191" mass="21212">MKSWTALPESLLATAGPVSRGFLERGIATFRAAGRHLGELPCGRNADPSDFTLVMHEGRGTRRTKHALLAALAGEQGIPLRLMLAIYEMTEANTPGVGSVLARYGLDCIPEVDCYVRFSGDSIDITRSDADPTQPIGPFLQEEAITPDSIGGYRMWIHHQFLEEWRRLTKPAFTLDELWDIQRECTAAIER</sequence>
<comment type="caution">
    <text evidence="1">The sequence shown here is derived from an EMBL/GenBank/DDBJ whole genome shotgun (WGS) entry which is preliminary data.</text>
</comment>
<dbReference type="AlphaFoldDB" id="A0A1F6C8N4"/>
<evidence type="ECO:0000313" key="2">
    <source>
        <dbReference type="Proteomes" id="UP000178606"/>
    </source>
</evidence>